<accession>T1IJ43</accession>
<dbReference type="EnsemblMetazoa" id="SMAR000899-RA">
    <property type="protein sequence ID" value="SMAR000899-PA"/>
    <property type="gene ID" value="SMAR000899"/>
</dbReference>
<dbReference type="HOGENOM" id="CLU_1564854_0_0_1"/>
<proteinExistence type="predicted"/>
<protein>
    <submittedName>
        <fullName evidence="2">Uncharacterized protein</fullName>
    </submittedName>
</protein>
<dbReference type="Proteomes" id="UP000014500">
    <property type="component" value="Unassembled WGS sequence"/>
</dbReference>
<evidence type="ECO:0000313" key="3">
    <source>
        <dbReference type="Proteomes" id="UP000014500"/>
    </source>
</evidence>
<reference evidence="3" key="1">
    <citation type="submission" date="2011-05" db="EMBL/GenBank/DDBJ databases">
        <authorList>
            <person name="Richards S.R."/>
            <person name="Qu J."/>
            <person name="Jiang H."/>
            <person name="Jhangiani S.N."/>
            <person name="Agravi P."/>
            <person name="Goodspeed R."/>
            <person name="Gross S."/>
            <person name="Mandapat C."/>
            <person name="Jackson L."/>
            <person name="Mathew T."/>
            <person name="Pu L."/>
            <person name="Thornton R."/>
            <person name="Saada N."/>
            <person name="Wilczek-Boney K.B."/>
            <person name="Lee S."/>
            <person name="Kovar C."/>
            <person name="Wu Y."/>
            <person name="Scherer S.E."/>
            <person name="Worley K.C."/>
            <person name="Muzny D.M."/>
            <person name="Gibbs R."/>
        </authorList>
    </citation>
    <scope>NUCLEOTIDE SEQUENCE</scope>
    <source>
        <strain evidence="3">Brora</strain>
    </source>
</reference>
<feature type="signal peptide" evidence="1">
    <location>
        <begin position="1"/>
        <end position="21"/>
    </location>
</feature>
<organism evidence="2 3">
    <name type="scientific">Strigamia maritima</name>
    <name type="common">European centipede</name>
    <name type="synonym">Geophilus maritimus</name>
    <dbReference type="NCBI Taxonomy" id="126957"/>
    <lineage>
        <taxon>Eukaryota</taxon>
        <taxon>Metazoa</taxon>
        <taxon>Ecdysozoa</taxon>
        <taxon>Arthropoda</taxon>
        <taxon>Myriapoda</taxon>
        <taxon>Chilopoda</taxon>
        <taxon>Pleurostigmophora</taxon>
        <taxon>Geophilomorpha</taxon>
        <taxon>Linotaeniidae</taxon>
        <taxon>Strigamia</taxon>
    </lineage>
</organism>
<dbReference type="AlphaFoldDB" id="T1IJ43"/>
<keyword evidence="1" id="KW-0732">Signal</keyword>
<reference evidence="2" key="2">
    <citation type="submission" date="2015-02" db="UniProtKB">
        <authorList>
            <consortium name="EnsemblMetazoa"/>
        </authorList>
    </citation>
    <scope>IDENTIFICATION</scope>
</reference>
<evidence type="ECO:0000256" key="1">
    <source>
        <dbReference type="SAM" id="SignalP"/>
    </source>
</evidence>
<evidence type="ECO:0000313" key="2">
    <source>
        <dbReference type="EnsemblMetazoa" id="SMAR000899-PA"/>
    </source>
</evidence>
<dbReference type="EMBL" id="JH430223">
    <property type="status" value="NOT_ANNOTATED_CDS"/>
    <property type="molecule type" value="Genomic_DNA"/>
</dbReference>
<keyword evidence="3" id="KW-1185">Reference proteome</keyword>
<name>T1IJ43_STRMM</name>
<feature type="chain" id="PRO_5004589830" evidence="1">
    <location>
        <begin position="22"/>
        <end position="171"/>
    </location>
</feature>
<sequence length="171" mass="18819">MGYTVFASIAVLFLWTSVSDAHFGPGHGHGHHGHGPHGDFLRAECAQATNNDTTRANTCVQCFNESRIAEPQNDEEDNEERFGRPGPGLGFGRQNFDSIKLADCVKNYLGNNYGDCSSISSDQASKIASSRILQCVFHRYGELVARQCASEVTTDDLKDFYTCQRNTFSQG</sequence>